<evidence type="ECO:0000256" key="1">
    <source>
        <dbReference type="ARBA" id="ARBA00004496"/>
    </source>
</evidence>
<dbReference type="GeneID" id="19957915"/>
<dbReference type="GO" id="GO:0003676">
    <property type="term" value="F:nucleic acid binding"/>
    <property type="evidence" value="ECO:0007669"/>
    <property type="project" value="InterPro"/>
</dbReference>
<accession>T0PHT6</accession>
<dbReference type="InterPro" id="IPR002052">
    <property type="entry name" value="DNA_methylase_N6_adenine_CS"/>
</dbReference>
<dbReference type="PROSITE" id="PS00092">
    <property type="entry name" value="N6_MTASE"/>
    <property type="match status" value="1"/>
</dbReference>
<dbReference type="Proteomes" id="UP000030762">
    <property type="component" value="Unassembled WGS sequence"/>
</dbReference>
<dbReference type="OrthoDB" id="206354at2759"/>
<dbReference type="eggNOG" id="KOG3350">
    <property type="taxonomic scope" value="Eukaryota"/>
</dbReference>
<keyword evidence="6" id="KW-1185">Reference proteome</keyword>
<gene>
    <name evidence="5" type="ORF">SDRG_17188</name>
</gene>
<keyword evidence="4" id="KW-0808">Transferase</keyword>
<protein>
    <recommendedName>
        <fullName evidence="7">N(6)-adenine-specific DNA methyltransferase 2</fullName>
    </recommendedName>
</protein>
<dbReference type="InParanoid" id="T0PHT6"/>
<organism evidence="5 6">
    <name type="scientific">Saprolegnia diclina (strain VS20)</name>
    <dbReference type="NCBI Taxonomy" id="1156394"/>
    <lineage>
        <taxon>Eukaryota</taxon>
        <taxon>Sar</taxon>
        <taxon>Stramenopiles</taxon>
        <taxon>Oomycota</taxon>
        <taxon>Saprolegniomycetes</taxon>
        <taxon>Saprolegniales</taxon>
        <taxon>Saprolegniaceae</taxon>
        <taxon>Saprolegnia</taxon>
    </lineage>
</organism>
<evidence type="ECO:0000313" key="6">
    <source>
        <dbReference type="Proteomes" id="UP000030762"/>
    </source>
</evidence>
<evidence type="ECO:0000313" key="5">
    <source>
        <dbReference type="EMBL" id="EQC24919.1"/>
    </source>
</evidence>
<evidence type="ECO:0000256" key="2">
    <source>
        <dbReference type="ARBA" id="ARBA00022490"/>
    </source>
</evidence>
<dbReference type="InterPro" id="IPR019369">
    <property type="entry name" value="Efm5/EEF1AKMT1"/>
</dbReference>
<proteinExistence type="predicted"/>
<keyword evidence="2" id="KW-0963">Cytoplasm</keyword>
<dbReference type="AlphaFoldDB" id="T0PHT6"/>
<dbReference type="VEuPathDB" id="FungiDB:SDRG_17188"/>
<sequence>MDLLSAELSAETLAALQAHLTAAKLDEDNDVSEDFRLSQFWYDTKTGDALALEAMEHSNDGPIAFVSTPAAFKALKALHPERKNVYLFEYDHRFQDKYPDEFAFYDYNSPLDVDAKFHHFFDYVLVDPPYLNTNCMSKFADTMRLLSKKTEKRDGAKDVILTPNAFITASILRKDMKKDLGFTPSGFVPTFESKLSNHFLTYTNYTSSRFGPSTDDYSSDDDA</sequence>
<dbReference type="Pfam" id="PF10237">
    <property type="entry name" value="N6-adenineMlase"/>
    <property type="match status" value="1"/>
</dbReference>
<reference evidence="5 6" key="1">
    <citation type="submission" date="2012-04" db="EMBL/GenBank/DDBJ databases">
        <title>The Genome Sequence of Saprolegnia declina VS20.</title>
        <authorList>
            <consortium name="The Broad Institute Genome Sequencing Platform"/>
            <person name="Russ C."/>
            <person name="Nusbaum C."/>
            <person name="Tyler B."/>
            <person name="van West P."/>
            <person name="Dieguez-Uribeondo J."/>
            <person name="de Bruijn I."/>
            <person name="Tripathy S."/>
            <person name="Jiang R."/>
            <person name="Young S.K."/>
            <person name="Zeng Q."/>
            <person name="Gargeya S."/>
            <person name="Fitzgerald M."/>
            <person name="Haas B."/>
            <person name="Abouelleil A."/>
            <person name="Alvarado L."/>
            <person name="Arachchi H.M."/>
            <person name="Berlin A."/>
            <person name="Chapman S.B."/>
            <person name="Goldberg J."/>
            <person name="Griggs A."/>
            <person name="Gujja S."/>
            <person name="Hansen M."/>
            <person name="Howarth C."/>
            <person name="Imamovic A."/>
            <person name="Larimer J."/>
            <person name="McCowen C."/>
            <person name="Montmayeur A."/>
            <person name="Murphy C."/>
            <person name="Neiman D."/>
            <person name="Pearson M."/>
            <person name="Priest M."/>
            <person name="Roberts A."/>
            <person name="Saif S."/>
            <person name="Shea T."/>
            <person name="Sisk P."/>
            <person name="Sykes S."/>
            <person name="Wortman J."/>
            <person name="Nusbaum C."/>
            <person name="Birren B."/>
        </authorList>
    </citation>
    <scope>NUCLEOTIDE SEQUENCE [LARGE SCALE GENOMIC DNA]</scope>
    <source>
        <strain evidence="5 6">VS20</strain>
    </source>
</reference>
<keyword evidence="3" id="KW-0489">Methyltransferase</keyword>
<comment type="subcellular location">
    <subcellularLocation>
        <location evidence="1">Cytoplasm</location>
    </subcellularLocation>
</comment>
<dbReference type="GO" id="GO:0005737">
    <property type="term" value="C:cytoplasm"/>
    <property type="evidence" value="ECO:0007669"/>
    <property type="project" value="UniProtKB-SubCell"/>
</dbReference>
<dbReference type="RefSeq" id="XP_008621647.1">
    <property type="nucleotide sequence ID" value="XM_008623425.1"/>
</dbReference>
<dbReference type="GO" id="GO:0032259">
    <property type="term" value="P:methylation"/>
    <property type="evidence" value="ECO:0007669"/>
    <property type="project" value="UniProtKB-KW"/>
</dbReference>
<dbReference type="InterPro" id="IPR041370">
    <property type="entry name" value="Mlase_EEF1AKMT1/ZCCHC4"/>
</dbReference>
<evidence type="ECO:0000256" key="3">
    <source>
        <dbReference type="ARBA" id="ARBA00022603"/>
    </source>
</evidence>
<dbReference type="PANTHER" id="PTHR13200:SF0">
    <property type="entry name" value="EEF1A LYSINE METHYLTRANSFERASE 1"/>
    <property type="match status" value="1"/>
</dbReference>
<dbReference type="EMBL" id="JH767342">
    <property type="protein sequence ID" value="EQC24919.1"/>
    <property type="molecule type" value="Genomic_DNA"/>
</dbReference>
<dbReference type="PANTHER" id="PTHR13200">
    <property type="entry name" value="EEF1A LYSINE METHYLTRANSFERASE 1"/>
    <property type="match status" value="1"/>
</dbReference>
<dbReference type="GO" id="GO:0016279">
    <property type="term" value="F:protein-lysine N-methyltransferase activity"/>
    <property type="evidence" value="ECO:0007669"/>
    <property type="project" value="InterPro"/>
</dbReference>
<name>T0PHT6_SAPDV</name>
<dbReference type="OMA" id="CNFRPEH"/>
<evidence type="ECO:0000256" key="4">
    <source>
        <dbReference type="ARBA" id="ARBA00022679"/>
    </source>
</evidence>
<evidence type="ECO:0008006" key="7">
    <source>
        <dbReference type="Google" id="ProtNLM"/>
    </source>
</evidence>
<dbReference type="STRING" id="1156394.T0PHT6"/>